<dbReference type="EMBL" id="ML220119">
    <property type="protein sequence ID" value="TGZ81445.1"/>
    <property type="molecule type" value="Genomic_DNA"/>
</dbReference>
<keyword evidence="1" id="KW-1133">Transmembrane helix</keyword>
<keyword evidence="1" id="KW-0812">Transmembrane</keyword>
<keyword evidence="1" id="KW-0472">Membrane</keyword>
<proteinExistence type="predicted"/>
<evidence type="ECO:0000256" key="1">
    <source>
        <dbReference type="SAM" id="Phobius"/>
    </source>
</evidence>
<evidence type="ECO:0000313" key="3">
    <source>
        <dbReference type="Proteomes" id="UP000298138"/>
    </source>
</evidence>
<evidence type="ECO:0000313" key="2">
    <source>
        <dbReference type="EMBL" id="TGZ81445.1"/>
    </source>
</evidence>
<accession>A0A4V3SIT8</accession>
<protein>
    <submittedName>
        <fullName evidence="2">Uncharacterized protein</fullName>
    </submittedName>
</protein>
<dbReference type="InParanoid" id="A0A4V3SIT8"/>
<keyword evidence="3" id="KW-1185">Reference proteome</keyword>
<sequence length="117" mass="13807">MPTSSRGWCVYFAVWMLEELLLSLLFVRFSYSSSILHLRKSASQQLQHQWFAGETETSERVGGDDNDPFLLRPIRRLIGICYIPLFLPLNTTRRNRRHLHHQPPFDSRHFYATTIES</sequence>
<feature type="transmembrane region" description="Helical" evidence="1">
    <location>
        <begin position="12"/>
        <end position="31"/>
    </location>
</feature>
<name>A0A4V3SIT8_9PEZI</name>
<gene>
    <name evidence="2" type="ORF">EX30DRAFT_263576</name>
</gene>
<dbReference type="Proteomes" id="UP000298138">
    <property type="component" value="Unassembled WGS sequence"/>
</dbReference>
<reference evidence="2 3" key="1">
    <citation type="submission" date="2019-04" db="EMBL/GenBank/DDBJ databases">
        <title>Comparative genomics and transcriptomics to analyze fruiting body development in filamentous ascomycetes.</title>
        <authorList>
            <consortium name="DOE Joint Genome Institute"/>
            <person name="Lutkenhaus R."/>
            <person name="Traeger S."/>
            <person name="Breuer J."/>
            <person name="Kuo A."/>
            <person name="Lipzen A."/>
            <person name="Pangilinan J."/>
            <person name="Dilworth D."/>
            <person name="Sandor L."/>
            <person name="Poggeler S."/>
            <person name="Barry K."/>
            <person name="Grigoriev I.V."/>
            <person name="Nowrousian M."/>
        </authorList>
    </citation>
    <scope>NUCLEOTIDE SEQUENCE [LARGE SCALE GENOMIC DNA]</scope>
    <source>
        <strain evidence="2 3">CBS 389.68</strain>
    </source>
</reference>
<organism evidence="2 3">
    <name type="scientific">Ascodesmis nigricans</name>
    <dbReference type="NCBI Taxonomy" id="341454"/>
    <lineage>
        <taxon>Eukaryota</taxon>
        <taxon>Fungi</taxon>
        <taxon>Dikarya</taxon>
        <taxon>Ascomycota</taxon>
        <taxon>Pezizomycotina</taxon>
        <taxon>Pezizomycetes</taxon>
        <taxon>Pezizales</taxon>
        <taxon>Ascodesmidaceae</taxon>
        <taxon>Ascodesmis</taxon>
    </lineage>
</organism>
<dbReference type="AlphaFoldDB" id="A0A4V3SIT8"/>